<dbReference type="Gene3D" id="3.30.450.30">
    <property type="entry name" value="Dynein light chain 2a, cytoplasmic"/>
    <property type="match status" value="1"/>
</dbReference>
<comment type="caution">
    <text evidence="8">The sequence shown here is derived from an EMBL/GenBank/DDBJ whole genome shotgun (WGS) entry which is preliminary data.</text>
</comment>
<protein>
    <recommendedName>
        <fullName evidence="6">Profilin</fullName>
    </recommendedName>
</protein>
<dbReference type="SMART" id="SM00392">
    <property type="entry name" value="PROF"/>
    <property type="match status" value="1"/>
</dbReference>
<comment type="subcellular location">
    <subcellularLocation>
        <location evidence="1">Cytoplasm</location>
        <location evidence="1">Cytoskeleton</location>
    </subcellularLocation>
</comment>
<name>A0A178EVZ4_TRIRU</name>
<dbReference type="Pfam" id="PF00235">
    <property type="entry name" value="Profilin"/>
    <property type="match status" value="1"/>
</dbReference>
<evidence type="ECO:0000256" key="2">
    <source>
        <dbReference type="ARBA" id="ARBA00010058"/>
    </source>
</evidence>
<dbReference type="VEuPathDB" id="FungiDB:TERG_05474"/>
<comment type="similarity">
    <text evidence="2 6">Belongs to the profilin family.</text>
</comment>
<dbReference type="InterPro" id="IPR005455">
    <property type="entry name" value="PFN_euk"/>
</dbReference>
<dbReference type="GO" id="GO:0005856">
    <property type="term" value="C:cytoskeleton"/>
    <property type="evidence" value="ECO:0007669"/>
    <property type="project" value="UniProtKB-SubCell"/>
</dbReference>
<dbReference type="EMBL" id="LHPM01000017">
    <property type="protein sequence ID" value="OAL64232.1"/>
    <property type="molecule type" value="Genomic_DNA"/>
</dbReference>
<evidence type="ECO:0000256" key="1">
    <source>
        <dbReference type="ARBA" id="ARBA00004245"/>
    </source>
</evidence>
<evidence type="ECO:0000256" key="5">
    <source>
        <dbReference type="ARBA" id="ARBA00023212"/>
    </source>
</evidence>
<dbReference type="CDD" id="cd00148">
    <property type="entry name" value="PROF"/>
    <property type="match status" value="1"/>
</dbReference>
<evidence type="ECO:0000313" key="8">
    <source>
        <dbReference type="EMBL" id="OAL64232.1"/>
    </source>
</evidence>
<evidence type="ECO:0000313" key="9">
    <source>
        <dbReference type="Proteomes" id="UP000243015"/>
    </source>
</evidence>
<organism evidence="8 9">
    <name type="scientific">Trichophyton rubrum</name>
    <name type="common">Athlete's foot fungus</name>
    <name type="synonym">Epidermophyton rubrum</name>
    <dbReference type="NCBI Taxonomy" id="5551"/>
    <lineage>
        <taxon>Eukaryota</taxon>
        <taxon>Fungi</taxon>
        <taxon>Dikarya</taxon>
        <taxon>Ascomycota</taxon>
        <taxon>Pezizomycotina</taxon>
        <taxon>Eurotiomycetes</taxon>
        <taxon>Eurotiomycetidae</taxon>
        <taxon>Onygenales</taxon>
        <taxon>Arthrodermataceae</taxon>
        <taxon>Trichophyton</taxon>
    </lineage>
</organism>
<evidence type="ECO:0000256" key="4">
    <source>
        <dbReference type="ARBA" id="ARBA00023203"/>
    </source>
</evidence>
<keyword evidence="5" id="KW-0206">Cytoskeleton</keyword>
<gene>
    <name evidence="8" type="ORF">A7C99_4890</name>
</gene>
<feature type="region of interest" description="Disordered" evidence="7">
    <location>
        <begin position="84"/>
        <end position="108"/>
    </location>
</feature>
<feature type="compositionally biased region" description="Basic and acidic residues" evidence="7">
    <location>
        <begin position="89"/>
        <end position="105"/>
    </location>
</feature>
<dbReference type="InterPro" id="IPR036140">
    <property type="entry name" value="PFN_sf"/>
</dbReference>
<accession>A0A178EVZ4</accession>
<dbReference type="PRINTS" id="PR00392">
    <property type="entry name" value="PROFILIN"/>
</dbReference>
<keyword evidence="4 6" id="KW-0009">Actin-binding</keyword>
<reference evidence="8 9" key="1">
    <citation type="submission" date="2016-05" db="EMBL/GenBank/DDBJ databases">
        <title>Genome sequencing of Trichophyton rubrum CMCC(F)T1i isolated from hair.</title>
        <authorList>
            <person name="Zhan P."/>
            <person name="Tao Y."/>
            <person name="Liu W."/>
        </authorList>
    </citation>
    <scope>NUCLEOTIDE SEQUENCE [LARGE SCALE GENOMIC DNA]</scope>
    <source>
        <strain evidence="9">CMCC(F)T1i</strain>
    </source>
</reference>
<sequence length="292" mass="31016">MLLRSLNNRKLALMLVGDPSNYLVSEVVDHCFVSRAGTRDAALRYKRTTLHLAPPTISGPASSAFLVVWPGIRGVWLKIAGLPVPPPPRPEDENDGRQDCSRPGDVDAGSATNSHHLCLHCSASIVAARLAPNRPPAASAIAVRPPAGHPAVTCLAANPPHVDITKHHVLASLVGSGNIDQAAIFDKDGTSAWATSPGFKVSPEEMKVIIDSFSASDNIKDIQTNGFHVGGEKFFTLRADDSRVYGKLGKTGIVIVRTKMALLLAHYPETIQPGAATNTVEALAEYLKGVGY</sequence>
<evidence type="ECO:0000256" key="7">
    <source>
        <dbReference type="SAM" id="MobiDB-lite"/>
    </source>
</evidence>
<dbReference type="SUPFAM" id="SSF55770">
    <property type="entry name" value="Profilin (actin-binding protein)"/>
    <property type="match status" value="1"/>
</dbReference>
<dbReference type="PANTHER" id="PTHR11604">
    <property type="entry name" value="PROFILIN"/>
    <property type="match status" value="1"/>
</dbReference>
<dbReference type="AlphaFoldDB" id="A0A178EVZ4"/>
<dbReference type="PANTHER" id="PTHR11604:SF0">
    <property type="entry name" value="PROFILIN"/>
    <property type="match status" value="1"/>
</dbReference>
<proteinExistence type="inferred from homology"/>
<keyword evidence="3" id="KW-0963">Cytoplasm</keyword>
<dbReference type="InterPro" id="IPR048278">
    <property type="entry name" value="PFN"/>
</dbReference>
<evidence type="ECO:0000256" key="6">
    <source>
        <dbReference type="RuleBase" id="RU003909"/>
    </source>
</evidence>
<evidence type="ECO:0000256" key="3">
    <source>
        <dbReference type="ARBA" id="ARBA00022490"/>
    </source>
</evidence>
<dbReference type="GO" id="GO:0005938">
    <property type="term" value="C:cell cortex"/>
    <property type="evidence" value="ECO:0007669"/>
    <property type="project" value="TreeGrafter"/>
</dbReference>
<dbReference type="Proteomes" id="UP000243015">
    <property type="component" value="Unassembled WGS sequence"/>
</dbReference>
<dbReference type="GO" id="GO:0003785">
    <property type="term" value="F:actin monomer binding"/>
    <property type="evidence" value="ECO:0007669"/>
    <property type="project" value="TreeGrafter"/>
</dbReference>